<evidence type="ECO:0000256" key="4">
    <source>
        <dbReference type="ARBA" id="ARBA00022777"/>
    </source>
</evidence>
<evidence type="ECO:0000256" key="3">
    <source>
        <dbReference type="ARBA" id="ARBA00022741"/>
    </source>
</evidence>
<dbReference type="Pfam" id="PF10114">
    <property type="entry name" value="PocR"/>
    <property type="match status" value="1"/>
</dbReference>
<dbReference type="PANTHER" id="PTHR43065:SF23">
    <property type="entry name" value="SENSOR HISTIDINE KINASE PDTAS"/>
    <property type="match status" value="1"/>
</dbReference>
<dbReference type="InterPro" id="IPR035965">
    <property type="entry name" value="PAS-like_dom_sf"/>
</dbReference>
<dbReference type="InterPro" id="IPR013767">
    <property type="entry name" value="PAS_fold"/>
</dbReference>
<dbReference type="SUPFAM" id="SSF55785">
    <property type="entry name" value="PYP-like sensor domain (PAS domain)"/>
    <property type="match status" value="2"/>
</dbReference>
<name>A0A0E3QK84_METBA</name>
<dbReference type="EMBL" id="CP009526">
    <property type="protein sequence ID" value="AKB51289.1"/>
    <property type="molecule type" value="Genomic_DNA"/>
</dbReference>
<dbReference type="PROSITE" id="PS50113">
    <property type="entry name" value="PAC"/>
    <property type="match status" value="2"/>
</dbReference>
<dbReference type="PROSITE" id="PS50109">
    <property type="entry name" value="HIS_KIN"/>
    <property type="match status" value="1"/>
</dbReference>
<dbReference type="NCBIfam" id="TIGR00229">
    <property type="entry name" value="sensory_box"/>
    <property type="match status" value="1"/>
</dbReference>
<keyword evidence="2" id="KW-0808">Transferase</keyword>
<dbReference type="AlphaFoldDB" id="A0A0E3QK84"/>
<evidence type="ECO:0000256" key="2">
    <source>
        <dbReference type="ARBA" id="ARBA00022679"/>
    </source>
</evidence>
<dbReference type="GO" id="GO:0016301">
    <property type="term" value="F:kinase activity"/>
    <property type="evidence" value="ECO:0007669"/>
    <property type="project" value="UniProtKB-KW"/>
</dbReference>
<dbReference type="GO" id="GO:0000160">
    <property type="term" value="P:phosphorelay signal transduction system"/>
    <property type="evidence" value="ECO:0007669"/>
    <property type="project" value="UniProtKB-KW"/>
</dbReference>
<dbReference type="Pfam" id="PF07568">
    <property type="entry name" value="HisKA_2"/>
    <property type="match status" value="1"/>
</dbReference>
<dbReference type="Gene3D" id="3.30.450.20">
    <property type="entry name" value="PAS domain"/>
    <property type="match status" value="2"/>
</dbReference>
<keyword evidence="3" id="KW-0547">Nucleotide-binding</keyword>
<dbReference type="InterPro" id="IPR036890">
    <property type="entry name" value="HATPase_C_sf"/>
</dbReference>
<dbReference type="InterPro" id="IPR018771">
    <property type="entry name" value="PocR_dom"/>
</dbReference>
<dbReference type="GO" id="GO:0006355">
    <property type="term" value="P:regulation of DNA-templated transcription"/>
    <property type="evidence" value="ECO:0007669"/>
    <property type="project" value="InterPro"/>
</dbReference>
<evidence type="ECO:0000256" key="5">
    <source>
        <dbReference type="ARBA" id="ARBA00022840"/>
    </source>
</evidence>
<dbReference type="GO" id="GO:0005524">
    <property type="term" value="F:ATP binding"/>
    <property type="evidence" value="ECO:0007669"/>
    <property type="project" value="UniProtKB-KW"/>
</dbReference>
<evidence type="ECO:0000313" key="10">
    <source>
        <dbReference type="Proteomes" id="UP000033038"/>
    </source>
</evidence>
<dbReference type="SUPFAM" id="SSF55874">
    <property type="entry name" value="ATPase domain of HSP90 chaperone/DNA topoisomerase II/histidine kinase"/>
    <property type="match status" value="1"/>
</dbReference>
<dbReference type="RefSeq" id="WP_011307636.1">
    <property type="nucleotide sequence ID" value="NZ_CP009526.1"/>
</dbReference>
<dbReference type="KEGG" id="mbw:MSBRW_2036"/>
<keyword evidence="5" id="KW-0067">ATP-binding</keyword>
<protein>
    <submittedName>
        <fullName evidence="9">Sensory transduction histidine kinase</fullName>
    </submittedName>
</protein>
<gene>
    <name evidence="9" type="ORF">MSBRW_2036</name>
</gene>
<dbReference type="InterPro" id="IPR000700">
    <property type="entry name" value="PAS-assoc_C"/>
</dbReference>
<keyword evidence="4 9" id="KW-0418">Kinase</keyword>
<dbReference type="InterPro" id="IPR003594">
    <property type="entry name" value="HATPase_dom"/>
</dbReference>
<keyword evidence="1" id="KW-0597">Phosphoprotein</keyword>
<dbReference type="Pfam" id="PF02518">
    <property type="entry name" value="HATPase_c"/>
    <property type="match status" value="1"/>
</dbReference>
<dbReference type="InterPro" id="IPR005467">
    <property type="entry name" value="His_kinase_dom"/>
</dbReference>
<dbReference type="PANTHER" id="PTHR43065">
    <property type="entry name" value="SENSOR HISTIDINE KINASE"/>
    <property type="match status" value="1"/>
</dbReference>
<dbReference type="InterPro" id="IPR011495">
    <property type="entry name" value="Sig_transdc_His_kin_sub2_dim/P"/>
</dbReference>
<evidence type="ECO:0000256" key="6">
    <source>
        <dbReference type="ARBA" id="ARBA00023012"/>
    </source>
</evidence>
<evidence type="ECO:0000259" key="7">
    <source>
        <dbReference type="PROSITE" id="PS50109"/>
    </source>
</evidence>
<proteinExistence type="predicted"/>
<evidence type="ECO:0000256" key="1">
    <source>
        <dbReference type="ARBA" id="ARBA00022553"/>
    </source>
</evidence>
<evidence type="ECO:0000259" key="8">
    <source>
        <dbReference type="PROSITE" id="PS50113"/>
    </source>
</evidence>
<feature type="domain" description="Histidine kinase" evidence="7">
    <location>
        <begin position="574"/>
        <end position="788"/>
    </location>
</feature>
<dbReference type="Proteomes" id="UP000033038">
    <property type="component" value="Chromosome"/>
</dbReference>
<feature type="domain" description="PAC" evidence="8">
    <location>
        <begin position="385"/>
        <end position="436"/>
    </location>
</feature>
<dbReference type="CDD" id="cd00130">
    <property type="entry name" value="PAS"/>
    <property type="match status" value="1"/>
</dbReference>
<dbReference type="InterPro" id="IPR000014">
    <property type="entry name" value="PAS"/>
</dbReference>
<dbReference type="GeneID" id="24823554"/>
<evidence type="ECO:0000313" key="9">
    <source>
        <dbReference type="EMBL" id="AKB51289.1"/>
    </source>
</evidence>
<dbReference type="Pfam" id="PF00989">
    <property type="entry name" value="PAS"/>
    <property type="match status" value="1"/>
</dbReference>
<reference evidence="9 10" key="1">
    <citation type="submission" date="2014-07" db="EMBL/GenBank/DDBJ databases">
        <title>Methanogenic archaea and the global carbon cycle.</title>
        <authorList>
            <person name="Henriksen J.R."/>
            <person name="Luke J."/>
            <person name="Reinhart S."/>
            <person name="Benedict M.N."/>
            <person name="Youngblut N.D."/>
            <person name="Metcalf M.E."/>
            <person name="Whitaker R.J."/>
            <person name="Metcalf W.W."/>
        </authorList>
    </citation>
    <scope>NUCLEOTIDE SEQUENCE [LARGE SCALE GENOMIC DNA]</scope>
    <source>
        <strain evidence="9 10">Wiesmoor</strain>
    </source>
</reference>
<organism evidence="9 10">
    <name type="scientific">Methanosarcina barkeri str. Wiesmoor</name>
    <dbReference type="NCBI Taxonomy" id="1434109"/>
    <lineage>
        <taxon>Archaea</taxon>
        <taxon>Methanobacteriati</taxon>
        <taxon>Methanobacteriota</taxon>
        <taxon>Stenosarchaea group</taxon>
        <taxon>Methanomicrobia</taxon>
        <taxon>Methanosarcinales</taxon>
        <taxon>Methanosarcinaceae</taxon>
        <taxon>Methanosarcina</taxon>
    </lineage>
</organism>
<dbReference type="SMART" id="SM00387">
    <property type="entry name" value="HATPase_c"/>
    <property type="match status" value="1"/>
</dbReference>
<sequence length="800" mass="91787">MTAKMVQSQAINPNPVISVAKDGTVLYSNEGGKPLLHEWGVRVREKLPQHIKIFVQKAIFQKCIEKIKIKVGKRVYFLVFHPLPEQECVNIYGFDISESKKLEGKLQESEALKMTNLELASIIDVQAVQSLMEDFYKLVSIPIALVDLKGNVLSSVGWQDICTRFHRIHPEACKHCMENYITLSSGVLPREFKLNKCKNNMWDIATPIIVDDQHVGYVFSGQFFFEGEPVDYELFRAQARKYGFNEQEYIAALEKVPMLNPAAVNTCMSFLTAFANMVSQLGYSNTRLSQSLAERDAVVDALQESEKRLRLLSNNLPDSAVYQYVLEPDDNTNFVYFSTGVERLFGISISDALRDPEMLYRQIPQTYLERLVEAEIRSARELSDFDMELPLQLSDDQVKWIRLHSRPRRLPDGRIIWDGVLTDITKLKQAEEVLCESESRRKVTEAVDTERKRFFDVLEALPVMVALLTPDHYIAFANRCFREQFGELGDQHCFEYCFGCTEPCEFCKAYKVLETGQPYHWQVTLPDGGMFDAYDLPFTDVDGSPLILEMDIDITKRKEAEEALANIETARKKEIHHRIKNNLQVISSLLDLQAEQFRNREDIKDSEVLEAFRESQDRVISMALIHEELYRGGGFETLNFSPYIQELAENLLLTYRLGITDVSLSMDMEENLLFDMDIAVPLGIIVNELVSNSLKHAFPDRAKGEIRIKLSREENKEYIKNINEGRKSTNFILTVLDDGIGIPENLEIKELDSLGFQLITSLVDQLDGEFELKRNNGTEFIMRFRVMERNNLVQAGLKSQ</sequence>
<accession>A0A0E3QK84</accession>
<keyword evidence="6" id="KW-0902">Two-component regulatory system</keyword>
<dbReference type="Gene3D" id="3.30.565.10">
    <property type="entry name" value="Histidine kinase-like ATPase, C-terminal domain"/>
    <property type="match status" value="1"/>
</dbReference>
<dbReference type="PATRIC" id="fig|1434109.4.peg.2614"/>
<dbReference type="HOGENOM" id="CLU_000445_114_57_2"/>
<feature type="domain" description="PAC" evidence="8">
    <location>
        <begin position="517"/>
        <end position="566"/>
    </location>
</feature>